<sequence>MASFSRSGETLVQRCLNAHPDIEVVHQIRDPDTKEDMELFRFLKRSGNSALASNNRLLAHKKLHDRSVLVLKNAVWIHKGPRQGFILVRNPFSLAVSSFRHNENPDSEVTHRKQQVRWCNGIDSLMLPYVRTTDNLSAWMALYTRKMLHDFNSGLPIVRYEDFIADPERSLRKIVRHLGLEWSDRLLQSHADYEQGEIGHGKIKLWRPIHQNSSEKYKRLTHQQLGLVYSLTAPVLDAYGYRWDGSTIEALDFDDRFR</sequence>
<dbReference type="Pfam" id="PF00685">
    <property type="entry name" value="Sulfotransfer_1"/>
    <property type="match status" value="1"/>
</dbReference>
<dbReference type="Gene3D" id="3.40.50.300">
    <property type="entry name" value="P-loop containing nucleotide triphosphate hydrolases"/>
    <property type="match status" value="1"/>
</dbReference>
<evidence type="ECO:0000313" key="3">
    <source>
        <dbReference type="EMBL" id="MDI7922628.1"/>
    </source>
</evidence>
<feature type="domain" description="Sulfotransferase" evidence="2">
    <location>
        <begin position="2"/>
        <end position="190"/>
    </location>
</feature>
<dbReference type="InterPro" id="IPR000863">
    <property type="entry name" value="Sulfotransferase_dom"/>
</dbReference>
<protein>
    <submittedName>
        <fullName evidence="3">Sulfotransferase</fullName>
    </submittedName>
</protein>
<dbReference type="InterPro" id="IPR027417">
    <property type="entry name" value="P-loop_NTPase"/>
</dbReference>
<dbReference type="EMBL" id="JALDYZ010000005">
    <property type="protein sequence ID" value="MDI7922628.1"/>
    <property type="molecule type" value="Genomic_DNA"/>
</dbReference>
<dbReference type="PANTHER" id="PTHR12788:SF10">
    <property type="entry name" value="PROTEIN-TYROSINE SULFOTRANSFERASE"/>
    <property type="match status" value="1"/>
</dbReference>
<dbReference type="RefSeq" id="WP_311786422.1">
    <property type="nucleotide sequence ID" value="NZ_JALDYY010000004.1"/>
</dbReference>
<organism evidence="3 4">
    <name type="scientific">Ferirhizobium litorale</name>
    <dbReference type="NCBI Taxonomy" id="2927786"/>
    <lineage>
        <taxon>Bacteria</taxon>
        <taxon>Pseudomonadati</taxon>
        <taxon>Pseudomonadota</taxon>
        <taxon>Alphaproteobacteria</taxon>
        <taxon>Hyphomicrobiales</taxon>
        <taxon>Rhizobiaceae</taxon>
        <taxon>Ferirhizobium</taxon>
    </lineage>
</organism>
<dbReference type="SUPFAM" id="SSF52540">
    <property type="entry name" value="P-loop containing nucleoside triphosphate hydrolases"/>
    <property type="match status" value="1"/>
</dbReference>
<dbReference type="InterPro" id="IPR026634">
    <property type="entry name" value="TPST-like"/>
</dbReference>
<evidence type="ECO:0000313" key="4">
    <source>
        <dbReference type="Proteomes" id="UP001161580"/>
    </source>
</evidence>
<proteinExistence type="predicted"/>
<reference evidence="3" key="1">
    <citation type="submission" date="2022-03" db="EMBL/GenBank/DDBJ databases">
        <title>Fererhizobium litorale gen. nov., sp. nov., isolated from sandy sediments of the Sea of Japan seashore.</title>
        <authorList>
            <person name="Romanenko L."/>
            <person name="Kurilenko V."/>
            <person name="Otstavnykh N."/>
            <person name="Svetashev V."/>
            <person name="Tekutyeva L."/>
            <person name="Isaeva M."/>
            <person name="Mikhailov V."/>
        </authorList>
    </citation>
    <scope>NUCLEOTIDE SEQUENCE</scope>
    <source>
        <strain evidence="3">KMM 9576</strain>
    </source>
</reference>
<gene>
    <name evidence="3" type="ORF">MRS75_11075</name>
</gene>
<dbReference type="Proteomes" id="UP001161580">
    <property type="component" value="Unassembled WGS sequence"/>
</dbReference>
<dbReference type="PANTHER" id="PTHR12788">
    <property type="entry name" value="PROTEIN-TYROSINE SULFOTRANSFERASE 2"/>
    <property type="match status" value="1"/>
</dbReference>
<evidence type="ECO:0000259" key="2">
    <source>
        <dbReference type="Pfam" id="PF00685"/>
    </source>
</evidence>
<keyword evidence="1" id="KW-0808">Transferase</keyword>
<evidence type="ECO:0000256" key="1">
    <source>
        <dbReference type="ARBA" id="ARBA00022679"/>
    </source>
</evidence>
<accession>A0AAE3QEU0</accession>
<dbReference type="GO" id="GO:0008476">
    <property type="term" value="F:protein-tyrosine sulfotransferase activity"/>
    <property type="evidence" value="ECO:0007669"/>
    <property type="project" value="InterPro"/>
</dbReference>
<name>A0AAE3QEU0_9HYPH</name>
<comment type="caution">
    <text evidence="3">The sequence shown here is derived from an EMBL/GenBank/DDBJ whole genome shotgun (WGS) entry which is preliminary data.</text>
</comment>
<keyword evidence="4" id="KW-1185">Reference proteome</keyword>
<dbReference type="AlphaFoldDB" id="A0AAE3QEU0"/>